<name>A0A507CRA9_9FUNG</name>
<dbReference type="Proteomes" id="UP000320475">
    <property type="component" value="Unassembled WGS sequence"/>
</dbReference>
<comment type="caution">
    <text evidence="3">The sequence shown here is derived from an EMBL/GenBank/DDBJ whole genome shotgun (WGS) entry which is preliminary data.</text>
</comment>
<dbReference type="VEuPathDB" id="FungiDB:SeMB42_g05188"/>
<accession>A0A507CRA9</accession>
<feature type="chain" id="PRO_5021455297" evidence="2">
    <location>
        <begin position="27"/>
        <end position="177"/>
    </location>
</feature>
<gene>
    <name evidence="3" type="ORF">SeLEV6574_g06022</name>
</gene>
<proteinExistence type="predicted"/>
<dbReference type="PROSITE" id="PS51257">
    <property type="entry name" value="PROKAR_LIPOPROTEIN"/>
    <property type="match status" value="1"/>
</dbReference>
<feature type="signal peptide" evidence="2">
    <location>
        <begin position="1"/>
        <end position="26"/>
    </location>
</feature>
<feature type="region of interest" description="Disordered" evidence="1">
    <location>
        <begin position="155"/>
        <end position="177"/>
    </location>
</feature>
<organism evidence="3 4">
    <name type="scientific">Synchytrium endobioticum</name>
    <dbReference type="NCBI Taxonomy" id="286115"/>
    <lineage>
        <taxon>Eukaryota</taxon>
        <taxon>Fungi</taxon>
        <taxon>Fungi incertae sedis</taxon>
        <taxon>Chytridiomycota</taxon>
        <taxon>Chytridiomycota incertae sedis</taxon>
        <taxon>Chytridiomycetes</taxon>
        <taxon>Synchytriales</taxon>
        <taxon>Synchytriaceae</taxon>
        <taxon>Synchytrium</taxon>
    </lineage>
</organism>
<evidence type="ECO:0000313" key="3">
    <source>
        <dbReference type="EMBL" id="TPX41570.1"/>
    </source>
</evidence>
<protein>
    <submittedName>
        <fullName evidence="3">Uncharacterized protein</fullName>
    </submittedName>
</protein>
<evidence type="ECO:0000313" key="4">
    <source>
        <dbReference type="Proteomes" id="UP000320475"/>
    </source>
</evidence>
<evidence type="ECO:0000256" key="2">
    <source>
        <dbReference type="SAM" id="SignalP"/>
    </source>
</evidence>
<sequence>MKPNMMKKVIAIVVLQTTVLYYLVSAGACRNGDTTDVAAPVMVRAAAQAVDQNLETTDRLIAQIRSTMQLCDESQQITEMMYALVKEKERSAAFNGIMYALVKEKENLFARLVSADRHVAPDVLERLDNLYAQHGEEPVVFPPIFADLDGALARSNSQSSTSPHLPAAGSSRDVQSR</sequence>
<keyword evidence="2" id="KW-0732">Signal</keyword>
<evidence type="ECO:0000256" key="1">
    <source>
        <dbReference type="SAM" id="MobiDB-lite"/>
    </source>
</evidence>
<reference evidence="3 4" key="1">
    <citation type="journal article" date="2019" name="Sci. Rep.">
        <title>Comparative genomics of chytrid fungi reveal insights into the obligate biotrophic and pathogenic lifestyle of Synchytrium endobioticum.</title>
        <authorList>
            <person name="van de Vossenberg B.T.L.H."/>
            <person name="Warris S."/>
            <person name="Nguyen H.D.T."/>
            <person name="van Gent-Pelzer M.P.E."/>
            <person name="Joly D.L."/>
            <person name="van de Geest H.C."/>
            <person name="Bonants P.J.M."/>
            <person name="Smith D.S."/>
            <person name="Levesque C.A."/>
            <person name="van der Lee T.A.J."/>
        </authorList>
    </citation>
    <scope>NUCLEOTIDE SEQUENCE [LARGE SCALE GENOMIC DNA]</scope>
    <source>
        <strain evidence="3 4">LEV6574</strain>
    </source>
</reference>
<dbReference type="AlphaFoldDB" id="A0A507CRA9"/>
<dbReference type="EMBL" id="QEAM01000313">
    <property type="protein sequence ID" value="TPX41570.1"/>
    <property type="molecule type" value="Genomic_DNA"/>
</dbReference>